<dbReference type="GO" id="GO:0005874">
    <property type="term" value="C:microtubule"/>
    <property type="evidence" value="ECO:0007669"/>
    <property type="project" value="UniProtKB-KW"/>
</dbReference>
<name>A0A0L8G371_OCTBM</name>
<gene>
    <name evidence="11" type="ORF">OCBIM_22001220mg</name>
</gene>
<dbReference type="GO" id="GO:0005524">
    <property type="term" value="F:ATP binding"/>
    <property type="evidence" value="ECO:0007669"/>
    <property type="project" value="UniProtKB-UniRule"/>
</dbReference>
<reference evidence="11" key="1">
    <citation type="submission" date="2015-07" db="EMBL/GenBank/DDBJ databases">
        <title>MeaNS - Measles Nucleotide Surveillance Program.</title>
        <authorList>
            <person name="Tran T."/>
            <person name="Druce J."/>
        </authorList>
    </citation>
    <scope>NUCLEOTIDE SEQUENCE</scope>
    <source>
        <strain evidence="11">UCB-OBI-ISO-001</strain>
        <tissue evidence="11">Gonad</tissue>
    </source>
</reference>
<dbReference type="PRINTS" id="PR00380">
    <property type="entry name" value="KINESINHEAVY"/>
</dbReference>
<dbReference type="Pfam" id="PF00225">
    <property type="entry name" value="Kinesin"/>
    <property type="match status" value="1"/>
</dbReference>
<evidence type="ECO:0000256" key="7">
    <source>
        <dbReference type="ARBA" id="ARBA00061030"/>
    </source>
</evidence>
<dbReference type="InterPro" id="IPR019821">
    <property type="entry name" value="Kinesin_motor_CS"/>
</dbReference>
<dbReference type="InterPro" id="IPR036961">
    <property type="entry name" value="Kinesin_motor_dom_sf"/>
</dbReference>
<keyword evidence="3 8" id="KW-0547">Nucleotide-binding</keyword>
<feature type="compositionally biased region" description="Low complexity" evidence="9">
    <location>
        <begin position="110"/>
        <end position="121"/>
    </location>
</feature>
<dbReference type="PANTHER" id="PTHR47971:SF20">
    <property type="entry name" value="KINESIN-LIKE PROTEIN KIF24"/>
    <property type="match status" value="1"/>
</dbReference>
<dbReference type="GO" id="GO:0008017">
    <property type="term" value="F:microtubule binding"/>
    <property type="evidence" value="ECO:0007669"/>
    <property type="project" value="InterPro"/>
</dbReference>
<dbReference type="KEGG" id="obi:106879521"/>
<proteinExistence type="inferred from homology"/>
<dbReference type="PANTHER" id="PTHR47971">
    <property type="entry name" value="KINESIN-RELATED PROTEIN 6"/>
    <property type="match status" value="1"/>
</dbReference>
<dbReference type="FunFam" id="3.40.850.10:FF:000012">
    <property type="entry name" value="Kinesin-like protein"/>
    <property type="match status" value="1"/>
</dbReference>
<keyword evidence="4 8" id="KW-0067">ATP-binding</keyword>
<dbReference type="InterPro" id="IPR027640">
    <property type="entry name" value="Kinesin-like_fam"/>
</dbReference>
<dbReference type="CDD" id="cd01367">
    <property type="entry name" value="KISc_KIF2_like"/>
    <property type="match status" value="1"/>
</dbReference>
<dbReference type="SUPFAM" id="SSF47769">
    <property type="entry name" value="SAM/Pointed domain"/>
    <property type="match status" value="1"/>
</dbReference>
<dbReference type="STRING" id="37653.A0A0L8G371"/>
<keyword evidence="5 8" id="KW-0505">Motor protein</keyword>
<sequence length="1294" mass="143947">MGTLYDCLLEVHLERYYSSFLTHGISKAESLLKLTPRDYGAFGLNTTDERRRLYELINLLRSVFNSSSHATTVPHQKFEHKRSHSFCGNPKKTAAVSRSSTPPPPPPSSPSHSTSSSTVIVPSALEQSLKEAKSQHASVVVTSRKHFSNTDFLTTKVVENHDFNYSANLSDSSCSSPQSPIEKVTHHTSYNYGIPKNKKKVRASSPRSMRDEKIKVCVRKRPLKGKSEMDVVEVKDGNTVIINEMKLAVDLSSYILQHKFYFDIAFGQDSSNEEVYLKVGKPLVEWLFEKGQATIFTYGQTGAGKTFTMMGSEDIPGLYLLAATDIFSVINNNTYGSGFHVWLSYYEIYCSQLFDLLNGRKRLFAREDGSHKVCIAGLTETEVPDVSSLMQILDIGSACRSKGSTGANPDSSRSHAVLQLQVRDGYDEYFGRISFIDLAGNERAADVKDSDKQSRKEGAEINQSLLALKECIRSLDQESSFTPFRQSKLTHILKDSFIGKSKTCMIANITPSQSATECTLNTLRYANRVKEIRPESSSTRVMRKKSVDANSGKNIHAMAGASPCIFHPSNIVCSSTPIRRQCSDNISSEPPRATESPIFFDPNESPGHGHRIPHKVRSRFNILPDKITISKYVPPQDNSTMAQILDRSFSSDIEFEDFLEENSGKNSKVKNLNEYSENELLTSDFNYDLNDLNKSAEYENSNMKCEHAGDQQIQVLELKLKNSDIASSFTSQNVVTSVARTRNHSDPGVSSTQLNTLEDGKIKRPFSSDFIHCSTEENSDEGVDCEYWFGSPKEIQRFESPLRFDMAQNEEFDLSSITHMKTVFPLPPTLKTKFCDNNKPMTLKKDQESVRKNNAFSKNLVKKVQPVNVKQTEINCFGDSREDLLQKKTNSLASNRNIFSDAADQDFQTPSSDDRKTNYVNSCMISFNVPCTVSNTAVPVIPSQTDDSICTFDSPVDSSTPTKHLEMPTASKSSLAKELDSHTMSDALVYSFCSQDGEKVEEYFLCSEPKSSDVAIESNSNTINSADNPCSQTNLHNIKDDSDKWGVSTSQVVENKEELCNKSQTMLKQNSCQLIPKTSSDSFFSQNGSTANVCCYTSETDSSLRLPRQHKSDLEVVTVDTSLSENKACANIYCEANSSAQTVLTSVSKKRLKTAFSPSNSQPVLDFTSCKTNGSCSNQTTLPAPVLPSGSSVSRSGQEIIPNEIHNHLIHCHEKQLATMTMLCKQEMKLLLQVKAGQKNFSDFLHKVNQILTQKLKAISTFQQEIFVRGGKNILSSGQNDRTSIWDGASDQSN</sequence>
<feature type="binding site" evidence="8">
    <location>
        <begin position="299"/>
        <end position="306"/>
    </location>
    <ligand>
        <name>ATP</name>
        <dbReference type="ChEBI" id="CHEBI:30616"/>
    </ligand>
</feature>
<comment type="similarity">
    <text evidence="7">Belongs to the TRAFAC class myosin-kinesin ATPase superfamily. Kinesin family. KIN-13 subfamily.</text>
</comment>
<evidence type="ECO:0000256" key="1">
    <source>
        <dbReference type="ARBA" id="ARBA00004245"/>
    </source>
</evidence>
<dbReference type="OrthoDB" id="3176171at2759"/>
<dbReference type="GO" id="GO:0007018">
    <property type="term" value="P:microtubule-based movement"/>
    <property type="evidence" value="ECO:0007669"/>
    <property type="project" value="InterPro"/>
</dbReference>
<evidence type="ECO:0000313" key="11">
    <source>
        <dbReference type="EMBL" id="KOF71328.1"/>
    </source>
</evidence>
<evidence type="ECO:0000259" key="10">
    <source>
        <dbReference type="PROSITE" id="PS50067"/>
    </source>
</evidence>
<feature type="region of interest" description="Disordered" evidence="9">
    <location>
        <begin position="78"/>
        <end position="121"/>
    </location>
</feature>
<evidence type="ECO:0000256" key="6">
    <source>
        <dbReference type="ARBA" id="ARBA00023212"/>
    </source>
</evidence>
<feature type="region of interest" description="Disordered" evidence="9">
    <location>
        <begin position="583"/>
        <end position="613"/>
    </location>
</feature>
<dbReference type="EMBL" id="KQ424229">
    <property type="protein sequence ID" value="KOF71328.1"/>
    <property type="molecule type" value="Genomic_DNA"/>
</dbReference>
<dbReference type="GO" id="GO:0007019">
    <property type="term" value="P:microtubule depolymerization"/>
    <property type="evidence" value="ECO:0007669"/>
    <property type="project" value="TreeGrafter"/>
</dbReference>
<accession>A0A0L8G371</accession>
<protein>
    <recommendedName>
        <fullName evidence="10">Kinesin motor domain-containing protein</fullName>
    </recommendedName>
</protein>
<dbReference type="PROSITE" id="PS00411">
    <property type="entry name" value="KINESIN_MOTOR_1"/>
    <property type="match status" value="1"/>
</dbReference>
<dbReference type="InterPro" id="IPR013761">
    <property type="entry name" value="SAM/pointed_sf"/>
</dbReference>
<keyword evidence="6" id="KW-0206">Cytoskeleton</keyword>
<dbReference type="SMART" id="SM00129">
    <property type="entry name" value="KISc"/>
    <property type="match status" value="1"/>
</dbReference>
<dbReference type="SUPFAM" id="SSF52540">
    <property type="entry name" value="P-loop containing nucleoside triphosphate hydrolases"/>
    <property type="match status" value="1"/>
</dbReference>
<dbReference type="Gene3D" id="3.40.850.10">
    <property type="entry name" value="Kinesin motor domain"/>
    <property type="match status" value="1"/>
</dbReference>
<dbReference type="InterPro" id="IPR001752">
    <property type="entry name" value="Kinesin_motor_dom"/>
</dbReference>
<feature type="domain" description="Kinesin motor" evidence="10">
    <location>
        <begin position="213"/>
        <end position="532"/>
    </location>
</feature>
<dbReference type="PROSITE" id="PS50067">
    <property type="entry name" value="KINESIN_MOTOR_2"/>
    <property type="match status" value="1"/>
</dbReference>
<evidence type="ECO:0000256" key="8">
    <source>
        <dbReference type="PROSITE-ProRule" id="PRU00283"/>
    </source>
</evidence>
<comment type="subcellular location">
    <subcellularLocation>
        <location evidence="1">Cytoplasm</location>
        <location evidence="1">Cytoskeleton</location>
    </subcellularLocation>
</comment>
<evidence type="ECO:0000256" key="3">
    <source>
        <dbReference type="ARBA" id="ARBA00022741"/>
    </source>
</evidence>
<keyword evidence="6" id="KW-0963">Cytoplasm</keyword>
<dbReference type="InterPro" id="IPR027417">
    <property type="entry name" value="P-loop_NTPase"/>
</dbReference>
<evidence type="ECO:0000256" key="9">
    <source>
        <dbReference type="SAM" id="MobiDB-lite"/>
    </source>
</evidence>
<organism evidence="11">
    <name type="scientific">Octopus bimaculoides</name>
    <name type="common">California two-spotted octopus</name>
    <dbReference type="NCBI Taxonomy" id="37653"/>
    <lineage>
        <taxon>Eukaryota</taxon>
        <taxon>Metazoa</taxon>
        <taxon>Spiralia</taxon>
        <taxon>Lophotrochozoa</taxon>
        <taxon>Mollusca</taxon>
        <taxon>Cephalopoda</taxon>
        <taxon>Coleoidea</taxon>
        <taxon>Octopodiformes</taxon>
        <taxon>Octopoda</taxon>
        <taxon>Incirrata</taxon>
        <taxon>Octopodidae</taxon>
        <taxon>Octopus</taxon>
    </lineage>
</organism>
<evidence type="ECO:0000256" key="5">
    <source>
        <dbReference type="ARBA" id="ARBA00023175"/>
    </source>
</evidence>
<keyword evidence="2" id="KW-0493">Microtubule</keyword>
<dbReference type="GO" id="GO:0003777">
    <property type="term" value="F:microtubule motor activity"/>
    <property type="evidence" value="ECO:0007669"/>
    <property type="project" value="InterPro"/>
</dbReference>
<evidence type="ECO:0000256" key="4">
    <source>
        <dbReference type="ARBA" id="ARBA00022840"/>
    </source>
</evidence>
<evidence type="ECO:0000256" key="2">
    <source>
        <dbReference type="ARBA" id="ARBA00022701"/>
    </source>
</evidence>